<dbReference type="EMBL" id="FN656921">
    <property type="protein sequence ID" value="CBY42161.1"/>
    <property type="molecule type" value="Genomic_DNA"/>
</dbReference>
<evidence type="ECO:0000313" key="1">
    <source>
        <dbReference type="EMBL" id="CBY42161.1"/>
    </source>
</evidence>
<protein>
    <submittedName>
        <fullName evidence="1">Uncharacterized protein</fullName>
    </submittedName>
</protein>
<gene>
    <name evidence="1" type="ORF">GSOID_T00025832001</name>
</gene>
<proteinExistence type="predicted"/>
<organism evidence="1">
    <name type="scientific">Oikopleura dioica</name>
    <name type="common">Tunicate</name>
    <dbReference type="NCBI Taxonomy" id="34765"/>
    <lineage>
        <taxon>Eukaryota</taxon>
        <taxon>Metazoa</taxon>
        <taxon>Chordata</taxon>
        <taxon>Tunicata</taxon>
        <taxon>Appendicularia</taxon>
        <taxon>Copelata</taxon>
        <taxon>Oikopleuridae</taxon>
        <taxon>Oikopleura</taxon>
    </lineage>
</organism>
<dbReference type="AlphaFoldDB" id="E4Z383"/>
<sequence>SRLSGITVALEQCQPPILKESDFANQQAKKWK</sequence>
<dbReference type="Proteomes" id="UP000011014">
    <property type="component" value="Unassembled WGS sequence"/>
</dbReference>
<name>E4Z383_OIKDI</name>
<accession>E4Z383</accession>
<feature type="non-terminal residue" evidence="1">
    <location>
        <position position="1"/>
    </location>
</feature>
<reference evidence="1" key="1">
    <citation type="journal article" date="2010" name="Science">
        <title>Plasticity of animal genome architecture unmasked by rapid evolution of a pelagic tunicate.</title>
        <authorList>
            <person name="Denoeud F."/>
            <person name="Henriet S."/>
            <person name="Mungpakdee S."/>
            <person name="Aury J.M."/>
            <person name="Da Silva C."/>
            <person name="Brinkmann H."/>
            <person name="Mikhaleva J."/>
            <person name="Olsen L.C."/>
            <person name="Jubin C."/>
            <person name="Canestro C."/>
            <person name="Bouquet J.M."/>
            <person name="Danks G."/>
            <person name="Poulain J."/>
            <person name="Campsteijn C."/>
            <person name="Adamski M."/>
            <person name="Cross I."/>
            <person name="Yadetie F."/>
            <person name="Muffato M."/>
            <person name="Louis A."/>
            <person name="Butcher S."/>
            <person name="Tsagkogeorga G."/>
            <person name="Konrad A."/>
            <person name="Singh S."/>
            <person name="Jensen M.F."/>
            <person name="Cong E.H."/>
            <person name="Eikeseth-Otteraa H."/>
            <person name="Noel B."/>
            <person name="Anthouard V."/>
            <person name="Porcel B.M."/>
            <person name="Kachouri-Lafond R."/>
            <person name="Nishino A."/>
            <person name="Ugolini M."/>
            <person name="Chourrout P."/>
            <person name="Nishida H."/>
            <person name="Aasland R."/>
            <person name="Huzurbazar S."/>
            <person name="Westhof E."/>
            <person name="Delsuc F."/>
            <person name="Lehrach H."/>
            <person name="Reinhardt R."/>
            <person name="Weissenbach J."/>
            <person name="Roy S.W."/>
            <person name="Artiguenave F."/>
            <person name="Postlethwait J.H."/>
            <person name="Manak J.R."/>
            <person name="Thompson E.M."/>
            <person name="Jaillon O."/>
            <person name="Du Pasquier L."/>
            <person name="Boudinot P."/>
            <person name="Liberles D.A."/>
            <person name="Volff J.N."/>
            <person name="Philippe H."/>
            <person name="Lenhard B."/>
            <person name="Roest Crollius H."/>
            <person name="Wincker P."/>
            <person name="Chourrout D."/>
        </authorList>
    </citation>
    <scope>NUCLEOTIDE SEQUENCE [LARGE SCALE GENOMIC DNA]</scope>
</reference>